<comment type="caution">
    <text evidence="3">The sequence shown here is derived from an EMBL/GenBank/DDBJ whole genome shotgun (WGS) entry which is preliminary data.</text>
</comment>
<sequence>MVWARRGGSTRQCQHGPLKTLVEPRQLGIHNGQAVGLGEKRLDILTRTDEADIGQPTETMSTTDTEESQLQPAQLLVDAMSNDRRFGLIQDPALISEDDDMRNPSSPETIPSTQVADTPDEVDNGPSGFTLRANEEGPVDTIIPSSVTPPPSSQMPNAAGTGAATSLAFASSQRSGYFSPPATTAMFGSKREANTALEFNPPASQEIADASIDKLRSMLQTCIAENAKLKMETAHHKLQYNLLSLQADEDMKRAAVEHEMTRREVEALRVAEHTRQARRDLDAASETQQTKFIQLKALYDQRVEEVDFLNRKLKAARKIIQQKEDENISLCDERELLLNRIRENREHFQILCSPGGMFHGATIGRQTVAVTAPSQLPHHTPPRPTPRTVYREAQARADKDHSKGNFTMLLQAIDQENTSAPSTPRGLSHNAARHTRNAQSMSSLPTTPTQRLRGETGGLLPSVDLVPQTEPPYRHSRYVPETPVRSATRDRRRSRESTISAEDNEELARQALQSVAAASFASRSSQHQLGPMQRNPTNEEEEEAFESQASQAATQMLRRDPRESFEVASSVEHSRNGTPAPADKTAKLQAKLFGGLNKSGVSSGEKRKFAGHGDPIEEFSLRDRLSPTKKLRTVGGLRDPSKVGLGIQYSQDA</sequence>
<protein>
    <recommendedName>
        <fullName evidence="5">FAD-dependent oxidoreductase-like enzyme</fullName>
    </recommendedName>
</protein>
<evidence type="ECO:0000256" key="1">
    <source>
        <dbReference type="SAM" id="Coils"/>
    </source>
</evidence>
<feature type="compositionally biased region" description="Polar residues" evidence="2">
    <location>
        <begin position="103"/>
        <end position="116"/>
    </location>
</feature>
<dbReference type="RefSeq" id="XP_062693124.1">
    <property type="nucleotide sequence ID" value="XM_062838925.1"/>
</dbReference>
<feature type="region of interest" description="Disordered" evidence="2">
    <location>
        <begin position="417"/>
        <end position="505"/>
    </location>
</feature>
<feature type="compositionally biased region" description="Basic and acidic residues" evidence="2">
    <location>
        <begin position="389"/>
        <end position="403"/>
    </location>
</feature>
<dbReference type="EMBL" id="JAULSX010000004">
    <property type="protein sequence ID" value="KAK3492666.1"/>
    <property type="molecule type" value="Genomic_DNA"/>
</dbReference>
<accession>A0AAJ0MRH8</accession>
<keyword evidence="4" id="KW-1185">Reference proteome</keyword>
<keyword evidence="1" id="KW-0175">Coiled coil</keyword>
<dbReference type="GeneID" id="87876547"/>
<feature type="coiled-coil region" evidence="1">
    <location>
        <begin position="306"/>
        <end position="333"/>
    </location>
</feature>
<evidence type="ECO:0000256" key="2">
    <source>
        <dbReference type="SAM" id="MobiDB-lite"/>
    </source>
</evidence>
<feature type="region of interest" description="Disordered" evidence="2">
    <location>
        <begin position="632"/>
        <end position="653"/>
    </location>
</feature>
<feature type="region of interest" description="Disordered" evidence="2">
    <location>
        <begin position="374"/>
        <end position="403"/>
    </location>
</feature>
<dbReference type="AlphaFoldDB" id="A0AAJ0MRH8"/>
<organism evidence="3 4">
    <name type="scientific">Neurospora hispaniola</name>
    <dbReference type="NCBI Taxonomy" id="588809"/>
    <lineage>
        <taxon>Eukaryota</taxon>
        <taxon>Fungi</taxon>
        <taxon>Dikarya</taxon>
        <taxon>Ascomycota</taxon>
        <taxon>Pezizomycotina</taxon>
        <taxon>Sordariomycetes</taxon>
        <taxon>Sordariomycetidae</taxon>
        <taxon>Sordariales</taxon>
        <taxon>Sordariaceae</taxon>
        <taxon>Neurospora</taxon>
    </lineage>
</organism>
<proteinExistence type="predicted"/>
<gene>
    <name evidence="3" type="ORF">B0T23DRAFT_404692</name>
</gene>
<dbReference type="Proteomes" id="UP001285908">
    <property type="component" value="Unassembled WGS sequence"/>
</dbReference>
<reference evidence="3 4" key="1">
    <citation type="journal article" date="2023" name="Mol. Phylogenet. Evol.">
        <title>Genome-scale phylogeny and comparative genomics of the fungal order Sordariales.</title>
        <authorList>
            <person name="Hensen N."/>
            <person name="Bonometti L."/>
            <person name="Westerberg I."/>
            <person name="Brannstrom I.O."/>
            <person name="Guillou S."/>
            <person name="Cros-Aarteil S."/>
            <person name="Calhoun S."/>
            <person name="Haridas S."/>
            <person name="Kuo A."/>
            <person name="Mondo S."/>
            <person name="Pangilinan J."/>
            <person name="Riley R."/>
            <person name="LaButti K."/>
            <person name="Andreopoulos B."/>
            <person name="Lipzen A."/>
            <person name="Chen C."/>
            <person name="Yan M."/>
            <person name="Daum C."/>
            <person name="Ng V."/>
            <person name="Clum A."/>
            <person name="Steindorff A."/>
            <person name="Ohm R.A."/>
            <person name="Martin F."/>
            <person name="Silar P."/>
            <person name="Natvig D.O."/>
            <person name="Lalanne C."/>
            <person name="Gautier V."/>
            <person name="Ament-Velasquez S.L."/>
            <person name="Kruys A."/>
            <person name="Hutchinson M.I."/>
            <person name="Powell A.J."/>
            <person name="Barry K."/>
            <person name="Miller A.N."/>
            <person name="Grigoriev I.V."/>
            <person name="Debuchy R."/>
            <person name="Gladieux P."/>
            <person name="Hiltunen Thoren M."/>
            <person name="Johannesson H."/>
        </authorList>
    </citation>
    <scope>NUCLEOTIDE SEQUENCE [LARGE SCALE GENOMIC DNA]</scope>
    <source>
        <strain evidence="3 4">FGSC 10403</strain>
    </source>
</reference>
<evidence type="ECO:0008006" key="5">
    <source>
        <dbReference type="Google" id="ProtNLM"/>
    </source>
</evidence>
<feature type="compositionally biased region" description="Polar residues" evidence="2">
    <location>
        <begin position="437"/>
        <end position="450"/>
    </location>
</feature>
<evidence type="ECO:0000313" key="3">
    <source>
        <dbReference type="EMBL" id="KAK3492666.1"/>
    </source>
</evidence>
<feature type="compositionally biased region" description="Basic and acidic residues" evidence="2">
    <location>
        <begin position="487"/>
        <end position="496"/>
    </location>
</feature>
<feature type="region of interest" description="Disordered" evidence="2">
    <location>
        <begin position="93"/>
        <end position="160"/>
    </location>
</feature>
<feature type="region of interest" description="Disordered" evidence="2">
    <location>
        <begin position="518"/>
        <end position="583"/>
    </location>
</feature>
<name>A0AAJ0MRH8_9PEZI</name>
<evidence type="ECO:0000313" key="4">
    <source>
        <dbReference type="Proteomes" id="UP001285908"/>
    </source>
</evidence>